<comment type="caution">
    <text evidence="2">The sequence shown here is derived from an EMBL/GenBank/DDBJ whole genome shotgun (WGS) entry which is preliminary data.</text>
</comment>
<sequence>MSAQTLAERLPQLFASLPDGRFDLQELEFEPLVSDGRVGAEVHRLYSTVETGENGPAAAIVRYLPGAQAQQHRHPGYELIYVLSGELRTEDGIYPENSLLLMKPDSIHAPASPEGCIALVVWEQPVKPL</sequence>
<dbReference type="InterPro" id="IPR014710">
    <property type="entry name" value="RmlC-like_jellyroll"/>
</dbReference>
<organism evidence="2 3">
    <name type="scientific">Streptomyces triculaminicus</name>
    <dbReference type="NCBI Taxonomy" id="2816232"/>
    <lineage>
        <taxon>Bacteria</taxon>
        <taxon>Bacillati</taxon>
        <taxon>Actinomycetota</taxon>
        <taxon>Actinomycetes</taxon>
        <taxon>Kitasatosporales</taxon>
        <taxon>Streptomycetaceae</taxon>
        <taxon>Streptomyces</taxon>
    </lineage>
</organism>
<dbReference type="SUPFAM" id="SSF51182">
    <property type="entry name" value="RmlC-like cupins"/>
    <property type="match status" value="1"/>
</dbReference>
<dbReference type="RefSeq" id="WP_179198746.1">
    <property type="nucleotide sequence ID" value="NZ_JAFMOF010000001.1"/>
</dbReference>
<reference evidence="2" key="1">
    <citation type="submission" date="2021-03" db="EMBL/GenBank/DDBJ databases">
        <title>Streptomyces strains.</title>
        <authorList>
            <person name="Lund M.B."/>
            <person name="Toerring T."/>
        </authorList>
    </citation>
    <scope>NUCLEOTIDE SEQUENCE</scope>
    <source>
        <strain evidence="2">JCM 4242</strain>
    </source>
</reference>
<dbReference type="EMBL" id="JAFMOF010000001">
    <property type="protein sequence ID" value="MBO0652499.1"/>
    <property type="molecule type" value="Genomic_DNA"/>
</dbReference>
<keyword evidence="3" id="KW-1185">Reference proteome</keyword>
<dbReference type="InterPro" id="IPR011051">
    <property type="entry name" value="RmlC_Cupin_sf"/>
</dbReference>
<accession>A0A939JQF4</accession>
<feature type="domain" description="ChrR-like cupin" evidence="1">
    <location>
        <begin position="24"/>
        <end position="121"/>
    </location>
</feature>
<name>A0A939JQF4_9ACTN</name>
<protein>
    <submittedName>
        <fullName evidence="2">Cupin domain-containing protein</fullName>
    </submittedName>
</protein>
<evidence type="ECO:0000313" key="2">
    <source>
        <dbReference type="EMBL" id="MBO0652499.1"/>
    </source>
</evidence>
<evidence type="ECO:0000313" key="3">
    <source>
        <dbReference type="Proteomes" id="UP000664781"/>
    </source>
</evidence>
<dbReference type="AlphaFoldDB" id="A0A939JQF4"/>
<dbReference type="Pfam" id="PF12973">
    <property type="entry name" value="Cupin_7"/>
    <property type="match status" value="1"/>
</dbReference>
<proteinExistence type="predicted"/>
<dbReference type="Proteomes" id="UP000664781">
    <property type="component" value="Unassembled WGS sequence"/>
</dbReference>
<evidence type="ECO:0000259" key="1">
    <source>
        <dbReference type="Pfam" id="PF12973"/>
    </source>
</evidence>
<dbReference type="Gene3D" id="2.60.120.10">
    <property type="entry name" value="Jelly Rolls"/>
    <property type="match status" value="1"/>
</dbReference>
<dbReference type="InterPro" id="IPR025979">
    <property type="entry name" value="ChrR-like_cupin_dom"/>
</dbReference>
<gene>
    <name evidence="2" type="ORF">J1792_06775</name>
</gene>